<dbReference type="SFLD" id="SFLDG00301">
    <property type="entry name" value="RuBisCO-like_proteins"/>
    <property type="match status" value="1"/>
</dbReference>
<reference evidence="7 8" key="1">
    <citation type="submission" date="2020-02" db="EMBL/GenBank/DDBJ databases">
        <title>complete genome sequence of Rhodobacteraceae bacterium.</title>
        <authorList>
            <person name="Park J."/>
            <person name="Kim Y.-S."/>
            <person name="Kim K.-H."/>
        </authorList>
    </citation>
    <scope>NUCLEOTIDE SEQUENCE [LARGE SCALE GENOMIC DNA]</scope>
    <source>
        <strain evidence="7 8">RR4-56</strain>
    </source>
</reference>
<dbReference type="CDD" id="cd08207">
    <property type="entry name" value="RLP_NonPhot"/>
    <property type="match status" value="1"/>
</dbReference>
<dbReference type="InterPro" id="IPR020878">
    <property type="entry name" value="RuBisCo_large_chain_AS"/>
</dbReference>
<keyword evidence="2" id="KW-0479">Metal-binding</keyword>
<dbReference type="GO" id="GO:0016984">
    <property type="term" value="F:ribulose-bisphosphate carboxylase activity"/>
    <property type="evidence" value="ECO:0007669"/>
    <property type="project" value="InterPro"/>
</dbReference>
<evidence type="ECO:0000259" key="5">
    <source>
        <dbReference type="Pfam" id="PF00016"/>
    </source>
</evidence>
<dbReference type="Gene3D" id="3.20.20.110">
    <property type="entry name" value="Ribulose bisphosphate carboxylase, large subunit, C-terminal domain"/>
    <property type="match status" value="1"/>
</dbReference>
<accession>A0A7L5C2C4</accession>
<dbReference type="EMBL" id="CP049056">
    <property type="protein sequence ID" value="QIE56686.1"/>
    <property type="molecule type" value="Genomic_DNA"/>
</dbReference>
<dbReference type="Pfam" id="PF00016">
    <property type="entry name" value="RuBisCO_large"/>
    <property type="match status" value="1"/>
</dbReference>
<dbReference type="SFLD" id="SFLDS00014">
    <property type="entry name" value="RuBisCO"/>
    <property type="match status" value="1"/>
</dbReference>
<dbReference type="InterPro" id="IPR033966">
    <property type="entry name" value="RuBisCO"/>
</dbReference>
<evidence type="ECO:0000259" key="6">
    <source>
        <dbReference type="Pfam" id="PF02788"/>
    </source>
</evidence>
<gene>
    <name evidence="7" type="ORF">G5B40_15355</name>
</gene>
<comment type="cofactor">
    <cofactor evidence="1">
        <name>Mg(2+)</name>
        <dbReference type="ChEBI" id="CHEBI:18420"/>
    </cofactor>
</comment>
<dbReference type="InterPro" id="IPR017443">
    <property type="entry name" value="RuBisCO_lsu_fd_N"/>
</dbReference>
<dbReference type="AlphaFoldDB" id="A0A7L5C2C4"/>
<evidence type="ECO:0000256" key="3">
    <source>
        <dbReference type="ARBA" id="ARBA00022842"/>
    </source>
</evidence>
<evidence type="ECO:0000313" key="7">
    <source>
        <dbReference type="EMBL" id="QIE56686.1"/>
    </source>
</evidence>
<feature type="domain" description="Ribulose bisphosphate carboxylase large subunit ferrodoxin-like N-terminal" evidence="6">
    <location>
        <begin position="15"/>
        <end position="123"/>
    </location>
</feature>
<protein>
    <submittedName>
        <fullName evidence="7">Ribulose 1,5-bisphosphate carboxylase</fullName>
    </submittedName>
</protein>
<proteinExistence type="inferred from homology"/>
<dbReference type="PROSITE" id="PS00157">
    <property type="entry name" value="RUBISCO_LARGE"/>
    <property type="match status" value="1"/>
</dbReference>
<dbReference type="PANTHER" id="PTHR42704">
    <property type="entry name" value="RIBULOSE BISPHOSPHATE CARBOXYLASE"/>
    <property type="match status" value="1"/>
</dbReference>
<comment type="similarity">
    <text evidence="4">Belongs to the RuBisCO large chain family.</text>
</comment>
<feature type="domain" description="Ribulose bisphosphate carboxylase large subunit C-terminal" evidence="5">
    <location>
        <begin position="136"/>
        <end position="411"/>
    </location>
</feature>
<dbReference type="RefSeq" id="WP_165100284.1">
    <property type="nucleotide sequence ID" value="NZ_CP049056.1"/>
</dbReference>
<dbReference type="Pfam" id="PF02788">
    <property type="entry name" value="RuBisCO_large_N"/>
    <property type="match status" value="1"/>
</dbReference>
<name>A0A7L5C2C4_9RHOB</name>
<evidence type="ECO:0000256" key="2">
    <source>
        <dbReference type="ARBA" id="ARBA00022723"/>
    </source>
</evidence>
<keyword evidence="3" id="KW-0460">Magnesium</keyword>
<dbReference type="GO" id="GO:0015977">
    <property type="term" value="P:carbon fixation"/>
    <property type="evidence" value="ECO:0007669"/>
    <property type="project" value="InterPro"/>
</dbReference>
<dbReference type="InterPro" id="IPR000685">
    <property type="entry name" value="RuBisCO_lsu_C"/>
</dbReference>
<dbReference type="SUPFAM" id="SSF54966">
    <property type="entry name" value="RuBisCO, large subunit, small (N-terminal) domain"/>
    <property type="match status" value="1"/>
</dbReference>
<evidence type="ECO:0000256" key="1">
    <source>
        <dbReference type="ARBA" id="ARBA00001946"/>
    </source>
</evidence>
<sequence>MSERFSATYDIETPVGLDHAAAVLVGEQSTGTFVRLAAETDALRDRAAARVEEIIPTGQSGRPSLPCRLKGKTFDRGVVTISWPVTNIGPSLPNLLATIAGNLFELAEFSAMRLVGLDIPESFAAAHPGPAFGAEGTRELLGVSRDAMIGTIIKPSIGLTIDETAGLVDELAAAGIDFIKDDELQSNGPDNPLPERANAVMAVLNRHADMSGRKVMYAFNITDGIDAMARHADMLEKLGATCAMVSLNWIGVSGLQFLRERTSLPIHGHRNGWGLFSRSPDIGIALPVLQKIWRLAGTDHIHVNGISNKFTETDEVVIEAAKSVQAPIAGTRRPALPVISSGQTAWQVGPTINALGNQDFLFCAGGGIMSHPKGPTAGIAALRQAAQAARARRPVSDFSRDHAELAAAIAHFKAP</sequence>
<dbReference type="SUPFAM" id="SSF51649">
    <property type="entry name" value="RuBisCo, C-terminal domain"/>
    <property type="match status" value="1"/>
</dbReference>
<dbReference type="PANTHER" id="PTHR42704:SF17">
    <property type="entry name" value="RIBULOSE BISPHOSPHATE CARBOXYLASE LARGE CHAIN"/>
    <property type="match status" value="1"/>
</dbReference>
<dbReference type="GO" id="GO:0000287">
    <property type="term" value="F:magnesium ion binding"/>
    <property type="evidence" value="ECO:0007669"/>
    <property type="project" value="InterPro"/>
</dbReference>
<dbReference type="Proteomes" id="UP000503336">
    <property type="component" value="Chromosome"/>
</dbReference>
<evidence type="ECO:0000313" key="8">
    <source>
        <dbReference type="Proteomes" id="UP000503336"/>
    </source>
</evidence>
<dbReference type="KEGG" id="hdh:G5B40_15355"/>
<dbReference type="InterPro" id="IPR036376">
    <property type="entry name" value="RuBisCO_lsu_C_sf"/>
</dbReference>
<evidence type="ECO:0000256" key="4">
    <source>
        <dbReference type="RuleBase" id="RU003834"/>
    </source>
</evidence>
<dbReference type="InterPro" id="IPR036422">
    <property type="entry name" value="RuBisCO_lsu_N_sf"/>
</dbReference>
<organism evidence="7 8">
    <name type="scientific">Pikeienuella piscinae</name>
    <dbReference type="NCBI Taxonomy" id="2748098"/>
    <lineage>
        <taxon>Bacteria</taxon>
        <taxon>Pseudomonadati</taxon>
        <taxon>Pseudomonadota</taxon>
        <taxon>Alphaproteobacteria</taxon>
        <taxon>Rhodobacterales</taxon>
        <taxon>Paracoccaceae</taxon>
        <taxon>Pikeienuella</taxon>
    </lineage>
</organism>
<dbReference type="Gene3D" id="3.30.70.150">
    <property type="entry name" value="RuBisCO large subunit, N-terminal domain"/>
    <property type="match status" value="1"/>
</dbReference>
<keyword evidence="8" id="KW-1185">Reference proteome</keyword>